<evidence type="ECO:0008006" key="4">
    <source>
        <dbReference type="Google" id="ProtNLM"/>
    </source>
</evidence>
<dbReference type="RefSeq" id="WP_090042686.1">
    <property type="nucleotide sequence ID" value="NZ_FOKI01000035.1"/>
</dbReference>
<dbReference type="Proteomes" id="UP000198619">
    <property type="component" value="Unassembled WGS sequence"/>
</dbReference>
<evidence type="ECO:0000313" key="3">
    <source>
        <dbReference type="Proteomes" id="UP000198619"/>
    </source>
</evidence>
<dbReference type="AlphaFoldDB" id="A0A1I1AFB7"/>
<keyword evidence="1" id="KW-0732">Signal</keyword>
<gene>
    <name evidence="2" type="ORF">SAMN04488528_103522</name>
</gene>
<dbReference type="PROSITE" id="PS51257">
    <property type="entry name" value="PROKAR_LIPOPROTEIN"/>
    <property type="match status" value="1"/>
</dbReference>
<evidence type="ECO:0000313" key="2">
    <source>
        <dbReference type="EMBL" id="SFB36657.1"/>
    </source>
</evidence>
<evidence type="ECO:0000256" key="1">
    <source>
        <dbReference type="SAM" id="SignalP"/>
    </source>
</evidence>
<keyword evidence="3" id="KW-1185">Reference proteome</keyword>
<accession>A0A1I1AFB7</accession>
<proteinExistence type="predicted"/>
<dbReference type="EMBL" id="FOKI01000035">
    <property type="protein sequence ID" value="SFB36657.1"/>
    <property type="molecule type" value="Genomic_DNA"/>
</dbReference>
<feature type="chain" id="PRO_5038397494" description="DUF5067 domain-containing protein" evidence="1">
    <location>
        <begin position="21"/>
        <end position="183"/>
    </location>
</feature>
<name>A0A1I1AFB7_9CLOT</name>
<protein>
    <recommendedName>
        <fullName evidence="4">DUF5067 domain-containing protein</fullName>
    </recommendedName>
</protein>
<feature type="signal peptide" evidence="1">
    <location>
        <begin position="1"/>
        <end position="20"/>
    </location>
</feature>
<organism evidence="2 3">
    <name type="scientific">Clostridium frigidicarnis</name>
    <dbReference type="NCBI Taxonomy" id="84698"/>
    <lineage>
        <taxon>Bacteria</taxon>
        <taxon>Bacillati</taxon>
        <taxon>Bacillota</taxon>
        <taxon>Clostridia</taxon>
        <taxon>Eubacteriales</taxon>
        <taxon>Clostridiaceae</taxon>
        <taxon>Clostridium</taxon>
    </lineage>
</organism>
<reference evidence="2 3" key="1">
    <citation type="submission" date="2016-10" db="EMBL/GenBank/DDBJ databases">
        <authorList>
            <person name="de Groot N.N."/>
        </authorList>
    </citation>
    <scope>NUCLEOTIDE SEQUENCE [LARGE SCALE GENOMIC DNA]</scope>
    <source>
        <strain evidence="2 3">DSM 12271</strain>
    </source>
</reference>
<sequence length="183" mass="20463">MYMKKVNVLISILIMCISLTACTSKEPNNPNVPNPPIEKGGPINPPQAVKTKVFEKDKEELFSYQGGEYALSFYGAHKYIDSNNTSSMNNWVCIEYKYKNVDINQDIEITPSSFVVKDQGNTVLEFTSNYEGGESPMAISKGKDKTVKMIYKAEKPVTKVNVTFRGVENNEDLGSIELSINED</sequence>